<feature type="region of interest" description="Disordered" evidence="1">
    <location>
        <begin position="405"/>
        <end position="488"/>
    </location>
</feature>
<gene>
    <name evidence="2" type="ORF">VNI00_007419</name>
</gene>
<dbReference type="AlphaFoldDB" id="A0AAW0D2M4"/>
<feature type="compositionally biased region" description="Acidic residues" evidence="1">
    <location>
        <begin position="683"/>
        <end position="692"/>
    </location>
</feature>
<feature type="compositionally biased region" description="Acidic residues" evidence="1">
    <location>
        <begin position="94"/>
        <end position="104"/>
    </location>
</feature>
<dbReference type="Proteomes" id="UP001383192">
    <property type="component" value="Unassembled WGS sequence"/>
</dbReference>
<feature type="compositionally biased region" description="Low complexity" evidence="1">
    <location>
        <begin position="797"/>
        <end position="811"/>
    </location>
</feature>
<reference evidence="2 3" key="1">
    <citation type="submission" date="2024-01" db="EMBL/GenBank/DDBJ databases">
        <title>A draft genome for a cacao thread blight-causing isolate of Paramarasmius palmivorus.</title>
        <authorList>
            <person name="Baruah I.K."/>
            <person name="Bukari Y."/>
            <person name="Amoako-Attah I."/>
            <person name="Meinhardt L.W."/>
            <person name="Bailey B.A."/>
            <person name="Cohen S.P."/>
        </authorList>
    </citation>
    <scope>NUCLEOTIDE SEQUENCE [LARGE SCALE GENOMIC DNA]</scope>
    <source>
        <strain evidence="2 3">GH-12</strain>
    </source>
</reference>
<sequence>MSALGSGDVLKPILMRSSTPAPNEKVMTYLESMSREGADSSPPASIVDHEEYQSNRSGSQRPMNGIYSPHKSQSSQLRDLAASPVSYRNVGPVEDVEEDGDADSLEQQRSEGGTALPVPEPGPHDPPGPRYESYDSGPSFGNFGPLPTDDLPTQTQHPYGFNTWGQQSQWTEDTVKADMPWNMNAAPSASGITPGYAKIPLPGSVASPRGTSINIGVESPSSKSRAQSRASNKSPEVLQSPPMSPKSSRTTTKTPKLESERPLSPPMSTKSRATAKSKETEKATAYPPLPESRFGGGTAYENPASPTRSRAARSKAPSISPSDSLSRVGAKTPKKESSNVMRSEVNGAEFSPRSGTRQMPTNGTARGPMSAGGYSHQSRPFSPYRHAPTTEDLLNAAVRGRALVIPEEAEPEKAPSVAPSRLSKAPSAAPSASPSQKSRHSEARSQAKSTAKTPSVAPSQRTTGSRRKEGTATPTPSRIRSPDLEELNQEEARIVERALASATRTPRTSYYSPSAAEADIAQSNFHDMDLCVLLHQLKAPQTHDLVRKVILKAVKQRMKKLRMAYDNESIKQYQKTHHDHDPPILEEQPHTDEPPKWAADLKREILLMQQRIESLGPKIENLRPIQTQPFDEPSKFYDGEEEYTQTPVTQTVNIHTQATGTMAESMYQPGTDIIVDDEEIPEGEFEDEEEDAPTERRFPPAPSGVGGDNTYLLVDGRDDSPGQQFLEEELYKLRQRPSADGAGETTWDVHHSNADDEDYERETVPAIAPTIPETDHGEYEENHPESAAPGASHPEGSSRSVVSQSGQVWSGPEYNDPQQNFPPWQRIHQRLLSWAMIWPLKELDEALNSTTRGHQVNEVAMSIWSTQTYKRYVRSRMTDTPSGVVDRLFVPPNMADAISNAVFNGRHGDACGMLRDLWGPFGLQGMPRLLVVLAKHRNDENHWVVHRFSLPDGSLTTYDSYPERTLPDGRPLGWWFAIRIAWPNAIYPSPDHLMQKMVRLHRPMQLPIDNSVAAGGIWRNILMGSRAERSLDLERLRDLINTEVKNLRQRKQLGKLSINAPRPTWEDMS</sequence>
<name>A0AAW0D2M4_9AGAR</name>
<evidence type="ECO:0000313" key="3">
    <source>
        <dbReference type="Proteomes" id="UP001383192"/>
    </source>
</evidence>
<feature type="region of interest" description="Disordered" evidence="1">
    <location>
        <begin position="683"/>
        <end position="706"/>
    </location>
</feature>
<feature type="region of interest" description="Disordered" evidence="1">
    <location>
        <begin position="737"/>
        <end position="821"/>
    </location>
</feature>
<feature type="compositionally biased region" description="Low complexity" evidence="1">
    <location>
        <begin position="245"/>
        <end position="254"/>
    </location>
</feature>
<proteinExistence type="predicted"/>
<feature type="compositionally biased region" description="Polar residues" evidence="1">
    <location>
        <begin position="446"/>
        <end position="463"/>
    </location>
</feature>
<protein>
    <recommendedName>
        <fullName evidence="4">Ubiquitin-like protease family profile domain-containing protein</fullName>
    </recommendedName>
</protein>
<feature type="compositionally biased region" description="Pro residues" evidence="1">
    <location>
        <begin position="118"/>
        <end position="129"/>
    </location>
</feature>
<accession>A0AAW0D2M4</accession>
<feature type="compositionally biased region" description="Basic and acidic residues" evidence="1">
    <location>
        <begin position="773"/>
        <end position="784"/>
    </location>
</feature>
<feature type="compositionally biased region" description="Polar residues" evidence="1">
    <location>
        <begin position="151"/>
        <end position="172"/>
    </location>
</feature>
<evidence type="ECO:0000313" key="2">
    <source>
        <dbReference type="EMBL" id="KAK7045587.1"/>
    </source>
</evidence>
<feature type="region of interest" description="Disordered" evidence="1">
    <location>
        <begin position="1"/>
        <end position="393"/>
    </location>
</feature>
<organism evidence="2 3">
    <name type="scientific">Paramarasmius palmivorus</name>
    <dbReference type="NCBI Taxonomy" id="297713"/>
    <lineage>
        <taxon>Eukaryota</taxon>
        <taxon>Fungi</taxon>
        <taxon>Dikarya</taxon>
        <taxon>Basidiomycota</taxon>
        <taxon>Agaricomycotina</taxon>
        <taxon>Agaricomycetes</taxon>
        <taxon>Agaricomycetidae</taxon>
        <taxon>Agaricales</taxon>
        <taxon>Marasmiineae</taxon>
        <taxon>Marasmiaceae</taxon>
        <taxon>Paramarasmius</taxon>
    </lineage>
</organism>
<feature type="compositionally biased region" description="Low complexity" evidence="1">
    <location>
        <begin position="418"/>
        <end position="436"/>
    </location>
</feature>
<evidence type="ECO:0000256" key="1">
    <source>
        <dbReference type="SAM" id="MobiDB-lite"/>
    </source>
</evidence>
<dbReference type="EMBL" id="JAYKXP010000024">
    <property type="protein sequence ID" value="KAK7045587.1"/>
    <property type="molecule type" value="Genomic_DNA"/>
</dbReference>
<keyword evidence="3" id="KW-1185">Reference proteome</keyword>
<feature type="compositionally biased region" description="Polar residues" evidence="1">
    <location>
        <begin position="353"/>
        <end position="364"/>
    </location>
</feature>
<comment type="caution">
    <text evidence="2">The sequence shown here is derived from an EMBL/GenBank/DDBJ whole genome shotgun (WGS) entry which is preliminary data.</text>
</comment>
<feature type="compositionally biased region" description="Polar residues" evidence="1">
    <location>
        <begin position="209"/>
        <end position="234"/>
    </location>
</feature>
<evidence type="ECO:0008006" key="4">
    <source>
        <dbReference type="Google" id="ProtNLM"/>
    </source>
</evidence>